<proteinExistence type="predicted"/>
<dbReference type="OrthoDB" id="9793216at2"/>
<dbReference type="RefSeq" id="WP_091313830.1">
    <property type="nucleotide sequence ID" value="NZ_CBCSJU010000001.1"/>
</dbReference>
<dbReference type="SUPFAM" id="SSF109854">
    <property type="entry name" value="DinB/YfiT-like putative metalloenzymes"/>
    <property type="match status" value="1"/>
</dbReference>
<evidence type="ECO:0000259" key="1">
    <source>
        <dbReference type="Pfam" id="PF12867"/>
    </source>
</evidence>
<evidence type="ECO:0000313" key="3">
    <source>
        <dbReference type="Proteomes" id="UP000199702"/>
    </source>
</evidence>
<dbReference type="InterPro" id="IPR034660">
    <property type="entry name" value="DinB/YfiT-like"/>
</dbReference>
<evidence type="ECO:0000313" key="2">
    <source>
        <dbReference type="EMBL" id="SEJ11825.1"/>
    </source>
</evidence>
<name>A0A1H6WHK1_9FLAO</name>
<sequence>MIHLNNNEYSEYYGYYISLNASDNLILNLENQLEATCDFFKSLPVEKLEYQYEVGKWTPKDILQHIIDTERIFAYRALRFARFDKINLPGYEENDYADVADANNRTIEDLIEEYKIVKLASIHLFKSFSEKMLLNIGQANNAPASVRAIGFIISGHEIHHINIIKVRYLK</sequence>
<dbReference type="Gene3D" id="1.20.120.450">
    <property type="entry name" value="dinb family like domain"/>
    <property type="match status" value="1"/>
</dbReference>
<dbReference type="EMBL" id="FNYA01000006">
    <property type="protein sequence ID" value="SEJ11825.1"/>
    <property type="molecule type" value="Genomic_DNA"/>
</dbReference>
<gene>
    <name evidence="2" type="ORF">SAMN05660918_2430</name>
</gene>
<dbReference type="AlphaFoldDB" id="A0A1H6WHK1"/>
<organism evidence="2 3">
    <name type="scientific">Flavobacterium terrigena</name>
    <dbReference type="NCBI Taxonomy" id="402734"/>
    <lineage>
        <taxon>Bacteria</taxon>
        <taxon>Pseudomonadati</taxon>
        <taxon>Bacteroidota</taxon>
        <taxon>Flavobacteriia</taxon>
        <taxon>Flavobacteriales</taxon>
        <taxon>Flavobacteriaceae</taxon>
        <taxon>Flavobacterium</taxon>
    </lineage>
</organism>
<accession>A0A1H6WHK1</accession>
<feature type="domain" description="DinB-like" evidence="1">
    <location>
        <begin position="29"/>
        <end position="164"/>
    </location>
</feature>
<protein>
    <submittedName>
        <fullName evidence="2">DinB superfamily protein</fullName>
    </submittedName>
</protein>
<reference evidence="3" key="1">
    <citation type="submission" date="2016-10" db="EMBL/GenBank/DDBJ databases">
        <authorList>
            <person name="Varghese N."/>
            <person name="Submissions S."/>
        </authorList>
    </citation>
    <scope>NUCLEOTIDE SEQUENCE [LARGE SCALE GENOMIC DNA]</scope>
    <source>
        <strain evidence="3">DSM 17934</strain>
    </source>
</reference>
<dbReference type="Pfam" id="PF12867">
    <property type="entry name" value="DinB_2"/>
    <property type="match status" value="1"/>
</dbReference>
<dbReference type="Proteomes" id="UP000199702">
    <property type="component" value="Unassembled WGS sequence"/>
</dbReference>
<dbReference type="InterPro" id="IPR024775">
    <property type="entry name" value="DinB-like"/>
</dbReference>
<dbReference type="STRING" id="402734.SAMN05660918_2430"/>
<keyword evidence="3" id="KW-1185">Reference proteome</keyword>